<feature type="domain" description="Cytochrome c-552/4" evidence="3">
    <location>
        <begin position="185"/>
        <end position="223"/>
    </location>
</feature>
<dbReference type="AlphaFoldDB" id="A0AAE4Z924"/>
<keyword evidence="2" id="KW-0802">TPR repeat</keyword>
<dbReference type="EMBL" id="JAACAK010000113">
    <property type="protein sequence ID" value="NIR76055.1"/>
    <property type="molecule type" value="Genomic_DNA"/>
</dbReference>
<dbReference type="Gene3D" id="1.25.40.10">
    <property type="entry name" value="Tetratricopeptide repeat domain"/>
    <property type="match status" value="1"/>
</dbReference>
<dbReference type="InterPro" id="IPR051829">
    <property type="entry name" value="Multiheme_Cytochr_ET"/>
</dbReference>
<dbReference type="SUPFAM" id="SSF48452">
    <property type="entry name" value="TPR-like"/>
    <property type="match status" value="1"/>
</dbReference>
<dbReference type="InterPro" id="IPR023155">
    <property type="entry name" value="Cyt_c-552/4"/>
</dbReference>
<evidence type="ECO:0000256" key="1">
    <source>
        <dbReference type="ARBA" id="ARBA00022729"/>
    </source>
</evidence>
<sequence length="765" mass="85847">MSRDPMSRWHWVAIIAVAAIVLTIPIHAVKWMADDDDERSRAGRDSAATFVGRESCAECHEAATEAWRGSDHDLAMAVATDSTVLGDFDDAVFEYGDITARFYRRDGGYYVYTQGPDGEPAEFEIAYTFGHEPLQGYLIPFPGGRLQSLTIAWDVERREWFYLYPGEEIPPDDWLHWTRGAQNWNGMCAECHSTNLVKGYDFETKTYATTWSEIDVSCEACHGPGSRHVDWAEVPPMARPALENYGLVIPTGGISSRQQVELCAPCHSRRSVLGDYDHTRPDLLDNIVPTVLEEGLYHADGQILDEVYVYGSFVQSKMFRNDVRCSDCHDVHSLELHFEGNDLCAQCHLADTYDSYDHHFHEEIVDGEPSEAVLCVKCHMPEQPYMVIDWRADHSLRVPRPDLTLAIGVPNACAQSGCHDDETDEWNARHYEDWYGKARKPHYGTVLAAGRRADRAAEPDLARLAGDPLYPAIVRATALTLLATYPGDSSASAFNRALQDEEALVRYAAVSNINPPDAERRVEQVAPLLFDPVLAVRIHAASRLAGTPSELLKPYQRARLDTALAEYVSAMEYSLDFAFAGHNLGNVYASLGAPEKAETYYRAAIEIDHLFYPAKANLAVVLNSQGRNAEAESLLRQVLEDYPDQHDAQYSLGLLLAEMERMEEAAEFLGRAARGMPDRARVHYNHALVLQRVGRDDEVEAALLRSLNLAPENLDFLYALADFYVQRGRLREALPIAERMIEAHPENPVGREVRVYIERELRGGE</sequence>
<feature type="domain" description="Cytochrome c-552/4" evidence="3">
    <location>
        <begin position="55"/>
        <end position="78"/>
    </location>
</feature>
<evidence type="ECO:0000313" key="4">
    <source>
        <dbReference type="EMBL" id="NIR76055.1"/>
    </source>
</evidence>
<dbReference type="SUPFAM" id="SSF48695">
    <property type="entry name" value="Multiheme cytochromes"/>
    <property type="match status" value="1"/>
</dbReference>
<organism evidence="4 5">
    <name type="scientific">Candidatus Kutchimonas denitrificans</name>
    <dbReference type="NCBI Taxonomy" id="3056748"/>
    <lineage>
        <taxon>Bacteria</taxon>
        <taxon>Pseudomonadati</taxon>
        <taxon>Gemmatimonadota</taxon>
        <taxon>Gemmatimonadia</taxon>
        <taxon>Candidatus Palauibacterales</taxon>
        <taxon>Candidatus Palauibacteraceae</taxon>
        <taxon>Candidatus Kutchimonas</taxon>
    </lineage>
</organism>
<dbReference type="SMART" id="SM00028">
    <property type="entry name" value="TPR"/>
    <property type="match status" value="5"/>
</dbReference>
<feature type="repeat" description="TPR" evidence="2">
    <location>
        <begin position="646"/>
        <end position="679"/>
    </location>
</feature>
<gene>
    <name evidence="4" type="ORF">GWO12_13250</name>
</gene>
<dbReference type="PANTHER" id="PTHR35038">
    <property type="entry name" value="DISSIMILATORY SULFITE REDUCTASE SIRA"/>
    <property type="match status" value="1"/>
</dbReference>
<dbReference type="Pfam" id="PF13432">
    <property type="entry name" value="TPR_16"/>
    <property type="match status" value="1"/>
</dbReference>
<feature type="repeat" description="TPR" evidence="2">
    <location>
        <begin position="714"/>
        <end position="747"/>
    </location>
</feature>
<dbReference type="Gene3D" id="1.10.1130.10">
    <property type="entry name" value="Flavocytochrome C3, Chain A"/>
    <property type="match status" value="2"/>
</dbReference>
<dbReference type="Pfam" id="PF13435">
    <property type="entry name" value="Cytochrome_C554"/>
    <property type="match status" value="2"/>
</dbReference>
<accession>A0AAE4Z924</accession>
<dbReference type="InterPro" id="IPR019734">
    <property type="entry name" value="TPR_rpt"/>
</dbReference>
<dbReference type="InterPro" id="IPR036280">
    <property type="entry name" value="Multihaem_cyt_sf"/>
</dbReference>
<evidence type="ECO:0000259" key="3">
    <source>
        <dbReference type="Pfam" id="PF13435"/>
    </source>
</evidence>
<evidence type="ECO:0000256" key="2">
    <source>
        <dbReference type="PROSITE-ProRule" id="PRU00339"/>
    </source>
</evidence>
<dbReference type="Pfam" id="PF13181">
    <property type="entry name" value="TPR_8"/>
    <property type="match status" value="1"/>
</dbReference>
<comment type="caution">
    <text evidence="4">The sequence shown here is derived from an EMBL/GenBank/DDBJ whole genome shotgun (WGS) entry which is preliminary data.</text>
</comment>
<dbReference type="PANTHER" id="PTHR35038:SF8">
    <property type="entry name" value="C-TYPE POLYHEME CYTOCHROME OMCC"/>
    <property type="match status" value="1"/>
</dbReference>
<proteinExistence type="predicted"/>
<dbReference type="PROSITE" id="PS50005">
    <property type="entry name" value="TPR"/>
    <property type="match status" value="2"/>
</dbReference>
<dbReference type="InterPro" id="IPR011990">
    <property type="entry name" value="TPR-like_helical_dom_sf"/>
</dbReference>
<keyword evidence="1" id="KW-0732">Signal</keyword>
<evidence type="ECO:0000313" key="5">
    <source>
        <dbReference type="Proteomes" id="UP000702544"/>
    </source>
</evidence>
<dbReference type="Proteomes" id="UP000702544">
    <property type="component" value="Unassembled WGS sequence"/>
</dbReference>
<reference evidence="4 5" key="1">
    <citation type="submission" date="2020-01" db="EMBL/GenBank/DDBJ databases">
        <title>Genomes assembled from Gulf of Kutch pelagic sediment metagenomes.</title>
        <authorList>
            <person name="Chandrashekar M."/>
            <person name="Mahajan M.S."/>
            <person name="Dave K.J."/>
            <person name="Vatsa P."/>
            <person name="Nathani N.M."/>
        </authorList>
    </citation>
    <scope>NUCLEOTIDE SEQUENCE [LARGE SCALE GENOMIC DNA]</scope>
    <source>
        <strain evidence="4">KS3-K002</strain>
    </source>
</reference>
<dbReference type="InterPro" id="IPR011989">
    <property type="entry name" value="ARM-like"/>
</dbReference>
<name>A0AAE4Z924_9BACT</name>
<dbReference type="Gene3D" id="1.25.10.10">
    <property type="entry name" value="Leucine-rich Repeat Variant"/>
    <property type="match status" value="1"/>
</dbReference>
<dbReference type="Pfam" id="PF14559">
    <property type="entry name" value="TPR_19"/>
    <property type="match status" value="1"/>
</dbReference>
<protein>
    <submittedName>
        <fullName evidence="4">Tetratricopeptide repeat protein</fullName>
    </submittedName>
</protein>